<feature type="compositionally biased region" description="Low complexity" evidence="1">
    <location>
        <begin position="63"/>
        <end position="73"/>
    </location>
</feature>
<evidence type="ECO:0000256" key="1">
    <source>
        <dbReference type="SAM" id="MobiDB-lite"/>
    </source>
</evidence>
<dbReference type="AlphaFoldDB" id="A0A2M4DEG4"/>
<sequence length="73" mass="7807">MQVIFGKSSMVVRLLHWFYLPSSSRAAGRSRTPSVGDPPDPRRRSRCQSCGSACPTASPPAAYPSRSSHGTTG</sequence>
<organism evidence="2">
    <name type="scientific">Anopheles darlingi</name>
    <name type="common">Mosquito</name>
    <dbReference type="NCBI Taxonomy" id="43151"/>
    <lineage>
        <taxon>Eukaryota</taxon>
        <taxon>Metazoa</taxon>
        <taxon>Ecdysozoa</taxon>
        <taxon>Arthropoda</taxon>
        <taxon>Hexapoda</taxon>
        <taxon>Insecta</taxon>
        <taxon>Pterygota</taxon>
        <taxon>Neoptera</taxon>
        <taxon>Endopterygota</taxon>
        <taxon>Diptera</taxon>
        <taxon>Nematocera</taxon>
        <taxon>Culicoidea</taxon>
        <taxon>Culicidae</taxon>
        <taxon>Anophelinae</taxon>
        <taxon>Anopheles</taxon>
    </lineage>
</organism>
<accession>A0A2M4DEG4</accession>
<reference evidence="2" key="1">
    <citation type="submission" date="2018-01" db="EMBL/GenBank/DDBJ databases">
        <title>An insight into the sialome of Amazonian anophelines.</title>
        <authorList>
            <person name="Ribeiro J.M."/>
            <person name="Scarpassa V."/>
            <person name="Calvo E."/>
        </authorList>
    </citation>
    <scope>NUCLEOTIDE SEQUENCE</scope>
</reference>
<protein>
    <submittedName>
        <fullName evidence="2">Putative secreted protein</fullName>
    </submittedName>
</protein>
<proteinExistence type="predicted"/>
<evidence type="ECO:0000313" key="2">
    <source>
        <dbReference type="EMBL" id="MBW75946.1"/>
    </source>
</evidence>
<dbReference type="EMBL" id="GGFL01011768">
    <property type="protein sequence ID" value="MBW75946.1"/>
    <property type="molecule type" value="Transcribed_RNA"/>
</dbReference>
<feature type="region of interest" description="Disordered" evidence="1">
    <location>
        <begin position="24"/>
        <end position="73"/>
    </location>
</feature>
<name>A0A2M4DEG4_ANODA</name>